<feature type="non-terminal residue" evidence="1">
    <location>
        <position position="1"/>
    </location>
</feature>
<organism evidence="1">
    <name type="scientific">marine metagenome</name>
    <dbReference type="NCBI Taxonomy" id="408172"/>
    <lineage>
        <taxon>unclassified sequences</taxon>
        <taxon>metagenomes</taxon>
        <taxon>ecological metagenomes</taxon>
    </lineage>
</organism>
<dbReference type="EMBL" id="UINC01218751">
    <property type="protein sequence ID" value="SVE45911.1"/>
    <property type="molecule type" value="Genomic_DNA"/>
</dbReference>
<dbReference type="AlphaFoldDB" id="A0A383DN36"/>
<protein>
    <submittedName>
        <fullName evidence="1">Uncharacterized protein</fullName>
    </submittedName>
</protein>
<reference evidence="1" key="1">
    <citation type="submission" date="2018-05" db="EMBL/GenBank/DDBJ databases">
        <authorList>
            <person name="Lanie J.A."/>
            <person name="Ng W.-L."/>
            <person name="Kazmierczak K.M."/>
            <person name="Andrzejewski T.M."/>
            <person name="Davidsen T.M."/>
            <person name="Wayne K.J."/>
            <person name="Tettelin H."/>
            <person name="Glass J.I."/>
            <person name="Rusch D."/>
            <person name="Podicherti R."/>
            <person name="Tsui H.-C.T."/>
            <person name="Winkler M.E."/>
        </authorList>
    </citation>
    <scope>NUCLEOTIDE SEQUENCE</scope>
</reference>
<sequence>INRNLFGTTLQNKDFLIDVFLLTAKFNFLANKELLIFFVGKSILLIIL</sequence>
<name>A0A383DN36_9ZZZZ</name>
<proteinExistence type="predicted"/>
<accession>A0A383DN36</accession>
<gene>
    <name evidence="1" type="ORF">METZ01_LOCUS498765</name>
</gene>
<evidence type="ECO:0000313" key="1">
    <source>
        <dbReference type="EMBL" id="SVE45911.1"/>
    </source>
</evidence>